<reference evidence="1" key="1">
    <citation type="journal article" date="2020" name="Stud. Mycol.">
        <title>101 Dothideomycetes genomes: a test case for predicting lifestyles and emergence of pathogens.</title>
        <authorList>
            <person name="Haridas S."/>
            <person name="Albert R."/>
            <person name="Binder M."/>
            <person name="Bloem J."/>
            <person name="Labutti K."/>
            <person name="Salamov A."/>
            <person name="Andreopoulos B."/>
            <person name="Baker S."/>
            <person name="Barry K."/>
            <person name="Bills G."/>
            <person name="Bluhm B."/>
            <person name="Cannon C."/>
            <person name="Castanera R."/>
            <person name="Culley D."/>
            <person name="Daum C."/>
            <person name="Ezra D."/>
            <person name="Gonzalez J."/>
            <person name="Henrissat B."/>
            <person name="Kuo A."/>
            <person name="Liang C."/>
            <person name="Lipzen A."/>
            <person name="Lutzoni F."/>
            <person name="Magnuson J."/>
            <person name="Mondo S."/>
            <person name="Nolan M."/>
            <person name="Ohm R."/>
            <person name="Pangilinan J."/>
            <person name="Park H.-J."/>
            <person name="Ramirez L."/>
            <person name="Alfaro M."/>
            <person name="Sun H."/>
            <person name="Tritt A."/>
            <person name="Yoshinaga Y."/>
            <person name="Zwiers L.-H."/>
            <person name="Turgeon B."/>
            <person name="Goodwin S."/>
            <person name="Spatafora J."/>
            <person name="Crous P."/>
            <person name="Grigoriev I."/>
        </authorList>
    </citation>
    <scope>NUCLEOTIDE SEQUENCE</scope>
    <source>
        <strain evidence="1">ATCC 200398</strain>
    </source>
</reference>
<sequence length="263" mass="29736">GRGRVKRKEIDIGDGWTVVTHSTSSRNRHTNPRNKTPATIDSRPTQIVSELTAQKLEAELSKMKQQWKTTTCAQQLAELLGKRNWDVNSAVCIGIGSFSLDWEHRKRSLWQLVLFLAILDLISPHPQTINLYAQDPVFTTLDRAFLQNLSIAVSTSNIETFIKTSSWVFAPFVDWHLLLPVFLRDRDPVLYVGNEVLEDYGRFGRADVEIGDGKDGKRGKGTVVEECGRIGRAWLGRREVARVPEFGLHGDALQGLVVCWRKE</sequence>
<dbReference type="EMBL" id="MU003512">
    <property type="protein sequence ID" value="KAF2469374.1"/>
    <property type="molecule type" value="Genomic_DNA"/>
</dbReference>
<feature type="non-terminal residue" evidence="1">
    <location>
        <position position="1"/>
    </location>
</feature>
<comment type="caution">
    <text evidence="1">The sequence shown here is derived from an EMBL/GenBank/DDBJ whole genome shotgun (WGS) entry which is preliminary data.</text>
</comment>
<gene>
    <name evidence="1" type="ORF">BDR25DRAFT_189337</name>
</gene>
<evidence type="ECO:0000313" key="2">
    <source>
        <dbReference type="Proteomes" id="UP000799755"/>
    </source>
</evidence>
<evidence type="ECO:0000313" key="1">
    <source>
        <dbReference type="EMBL" id="KAF2469374.1"/>
    </source>
</evidence>
<protein>
    <submittedName>
        <fullName evidence="1">Uncharacterized protein</fullName>
    </submittedName>
</protein>
<dbReference type="Proteomes" id="UP000799755">
    <property type="component" value="Unassembled WGS sequence"/>
</dbReference>
<feature type="non-terminal residue" evidence="1">
    <location>
        <position position="263"/>
    </location>
</feature>
<keyword evidence="2" id="KW-1185">Reference proteome</keyword>
<accession>A0ACB6QQV1</accession>
<organism evidence="1 2">
    <name type="scientific">Lindgomyces ingoldianus</name>
    <dbReference type="NCBI Taxonomy" id="673940"/>
    <lineage>
        <taxon>Eukaryota</taxon>
        <taxon>Fungi</taxon>
        <taxon>Dikarya</taxon>
        <taxon>Ascomycota</taxon>
        <taxon>Pezizomycotina</taxon>
        <taxon>Dothideomycetes</taxon>
        <taxon>Pleosporomycetidae</taxon>
        <taxon>Pleosporales</taxon>
        <taxon>Lindgomycetaceae</taxon>
        <taxon>Lindgomyces</taxon>
    </lineage>
</organism>
<proteinExistence type="predicted"/>
<name>A0ACB6QQV1_9PLEO</name>